<protein>
    <submittedName>
        <fullName evidence="2">AtpZ/AtpI family protein</fullName>
    </submittedName>
</protein>
<comment type="caution">
    <text evidence="2">The sequence shown here is derived from an EMBL/GenBank/DDBJ whole genome shotgun (WGS) entry which is preliminary data.</text>
</comment>
<proteinExistence type="predicted"/>
<gene>
    <name evidence="2" type="ORF">FC093_09035</name>
</gene>
<name>A0A4U3L1S4_9BACT</name>
<feature type="transmembrane region" description="Helical" evidence="1">
    <location>
        <begin position="47"/>
        <end position="65"/>
    </location>
</feature>
<keyword evidence="1" id="KW-1133">Transmembrane helix</keyword>
<dbReference type="OrthoDB" id="9798708at2"/>
<evidence type="ECO:0000256" key="1">
    <source>
        <dbReference type="SAM" id="Phobius"/>
    </source>
</evidence>
<keyword evidence="3" id="KW-1185">Reference proteome</keyword>
<dbReference type="InterPro" id="IPR032820">
    <property type="entry name" value="ATPase_put"/>
</dbReference>
<accession>A0A4U3L1S4</accession>
<reference evidence="2 3" key="1">
    <citation type="submission" date="2019-05" db="EMBL/GenBank/DDBJ databases">
        <title>Panacibacter sp. strain 17mud1-8 Genome sequencing and assembly.</title>
        <authorList>
            <person name="Chhetri G."/>
        </authorList>
    </citation>
    <scope>NUCLEOTIDE SEQUENCE [LARGE SCALE GENOMIC DNA]</scope>
    <source>
        <strain evidence="2 3">17mud1-8</strain>
    </source>
</reference>
<organism evidence="2 3">
    <name type="scientific">Ilyomonas limi</name>
    <dbReference type="NCBI Taxonomy" id="2575867"/>
    <lineage>
        <taxon>Bacteria</taxon>
        <taxon>Pseudomonadati</taxon>
        <taxon>Bacteroidota</taxon>
        <taxon>Chitinophagia</taxon>
        <taxon>Chitinophagales</taxon>
        <taxon>Chitinophagaceae</taxon>
        <taxon>Ilyomonas</taxon>
    </lineage>
</organism>
<dbReference type="AlphaFoldDB" id="A0A4U3L1S4"/>
<evidence type="ECO:0000313" key="3">
    <source>
        <dbReference type="Proteomes" id="UP000305848"/>
    </source>
</evidence>
<dbReference type="EMBL" id="SZQL01000006">
    <property type="protein sequence ID" value="TKK68830.1"/>
    <property type="molecule type" value="Genomic_DNA"/>
</dbReference>
<keyword evidence="1" id="KW-0472">Membrane</keyword>
<keyword evidence="1" id="KW-0812">Transmembrane</keyword>
<feature type="transmembrane region" description="Helical" evidence="1">
    <location>
        <begin position="12"/>
        <end position="35"/>
    </location>
</feature>
<dbReference type="Proteomes" id="UP000305848">
    <property type="component" value="Unassembled WGS sequence"/>
</dbReference>
<dbReference type="Pfam" id="PF09527">
    <property type="entry name" value="ATPase_gene1"/>
    <property type="match status" value="1"/>
</dbReference>
<evidence type="ECO:0000313" key="2">
    <source>
        <dbReference type="EMBL" id="TKK68830.1"/>
    </source>
</evidence>
<sequence>MSMEKKPKNNKLLTQYLSFAWQLIAGIAIFVYLGMLADEWIKTKTPLLIWVFPLLVIIGMMIKVIRDTTNKKDDEA</sequence>